<feature type="compositionally biased region" description="Basic and acidic residues" evidence="1">
    <location>
        <begin position="320"/>
        <end position="330"/>
    </location>
</feature>
<feature type="compositionally biased region" description="Polar residues" evidence="1">
    <location>
        <begin position="238"/>
        <end position="253"/>
    </location>
</feature>
<evidence type="ECO:0000313" key="2">
    <source>
        <dbReference type="EMBL" id="EJD36292.1"/>
    </source>
</evidence>
<gene>
    <name evidence="2" type="ORF">AURDEDRAFT_130173</name>
</gene>
<dbReference type="AlphaFoldDB" id="J0WSQ1"/>
<reference evidence="3" key="1">
    <citation type="journal article" date="2012" name="Science">
        <title>The Paleozoic origin of enzymatic lignin decomposition reconstructed from 31 fungal genomes.</title>
        <authorList>
            <person name="Floudas D."/>
            <person name="Binder M."/>
            <person name="Riley R."/>
            <person name="Barry K."/>
            <person name="Blanchette R.A."/>
            <person name="Henrissat B."/>
            <person name="Martinez A.T."/>
            <person name="Otillar R."/>
            <person name="Spatafora J.W."/>
            <person name="Yadav J.S."/>
            <person name="Aerts A."/>
            <person name="Benoit I."/>
            <person name="Boyd A."/>
            <person name="Carlson A."/>
            <person name="Copeland A."/>
            <person name="Coutinho P.M."/>
            <person name="de Vries R.P."/>
            <person name="Ferreira P."/>
            <person name="Findley K."/>
            <person name="Foster B."/>
            <person name="Gaskell J."/>
            <person name="Glotzer D."/>
            <person name="Gorecki P."/>
            <person name="Heitman J."/>
            <person name="Hesse C."/>
            <person name="Hori C."/>
            <person name="Igarashi K."/>
            <person name="Jurgens J.A."/>
            <person name="Kallen N."/>
            <person name="Kersten P."/>
            <person name="Kohler A."/>
            <person name="Kuees U."/>
            <person name="Kumar T.K.A."/>
            <person name="Kuo A."/>
            <person name="LaButti K."/>
            <person name="Larrondo L.F."/>
            <person name="Lindquist E."/>
            <person name="Ling A."/>
            <person name="Lombard V."/>
            <person name="Lucas S."/>
            <person name="Lundell T."/>
            <person name="Martin R."/>
            <person name="McLaughlin D.J."/>
            <person name="Morgenstern I."/>
            <person name="Morin E."/>
            <person name="Murat C."/>
            <person name="Nagy L.G."/>
            <person name="Nolan M."/>
            <person name="Ohm R.A."/>
            <person name="Patyshakuliyeva A."/>
            <person name="Rokas A."/>
            <person name="Ruiz-Duenas F.J."/>
            <person name="Sabat G."/>
            <person name="Salamov A."/>
            <person name="Samejima M."/>
            <person name="Schmutz J."/>
            <person name="Slot J.C."/>
            <person name="St John F."/>
            <person name="Stenlid J."/>
            <person name="Sun H."/>
            <person name="Sun S."/>
            <person name="Syed K."/>
            <person name="Tsang A."/>
            <person name="Wiebenga A."/>
            <person name="Young D."/>
            <person name="Pisabarro A."/>
            <person name="Eastwood D.C."/>
            <person name="Martin F."/>
            <person name="Cullen D."/>
            <person name="Grigoriev I.V."/>
            <person name="Hibbett D.S."/>
        </authorList>
    </citation>
    <scope>NUCLEOTIDE SEQUENCE [LARGE SCALE GENOMIC DNA]</scope>
    <source>
        <strain evidence="3">TFB10046</strain>
    </source>
</reference>
<feature type="compositionally biased region" description="Low complexity" evidence="1">
    <location>
        <begin position="140"/>
        <end position="177"/>
    </location>
</feature>
<protein>
    <submittedName>
        <fullName evidence="2">Uncharacterized protein</fullName>
    </submittedName>
</protein>
<dbReference type="KEGG" id="adl:AURDEDRAFT_130173"/>
<accession>J0WSQ1</accession>
<evidence type="ECO:0000256" key="1">
    <source>
        <dbReference type="SAM" id="MobiDB-lite"/>
    </source>
</evidence>
<feature type="compositionally biased region" description="Pro residues" evidence="1">
    <location>
        <begin position="128"/>
        <end position="139"/>
    </location>
</feature>
<dbReference type="Proteomes" id="UP000006514">
    <property type="component" value="Unassembled WGS sequence"/>
</dbReference>
<organism evidence="2 3">
    <name type="scientific">Auricularia subglabra (strain TFB-10046 / SS5)</name>
    <name type="common">White-rot fungus</name>
    <name type="synonym">Auricularia delicata (strain TFB10046)</name>
    <dbReference type="NCBI Taxonomy" id="717982"/>
    <lineage>
        <taxon>Eukaryota</taxon>
        <taxon>Fungi</taxon>
        <taxon>Dikarya</taxon>
        <taxon>Basidiomycota</taxon>
        <taxon>Agaricomycotina</taxon>
        <taxon>Agaricomycetes</taxon>
        <taxon>Auriculariales</taxon>
        <taxon>Auriculariaceae</taxon>
        <taxon>Auricularia</taxon>
    </lineage>
</organism>
<dbReference type="InParanoid" id="J0WSQ1"/>
<keyword evidence="3" id="KW-1185">Reference proteome</keyword>
<feature type="compositionally biased region" description="Polar residues" evidence="1">
    <location>
        <begin position="289"/>
        <end position="311"/>
    </location>
</feature>
<evidence type="ECO:0000313" key="3">
    <source>
        <dbReference type="Proteomes" id="UP000006514"/>
    </source>
</evidence>
<proteinExistence type="predicted"/>
<sequence>MQATQWVGGFLADVDSKRRGTFPHNHHEPFPLPTPISPTAAMNPAHDPSRWAAMFAYWQKHGAWDGARCEEHLDALNGAMIAAAPGVFDVDAFLSARLAPPASAPAASSAEPVHAQDPESRIAQSTPPANPPAPLPPAAASPDATSPLYTPTSSSASLPLSGSTPATTPAQPTPAAANNHLRTPKPPKAPLITTAPTHPSPLRETTTAAAGLSLKRKRVPASEESLPPAKRAAVPVNAVQSTSQIAGPSSQHARASHWHQLVHRGAPSSAVANGATGSSMFTAPAATPVSASHSSQHTQSYGPQAPQTSQPAAGPSQRRPPPDKGPDHLRAPAGNKRVKTKDFAPIGKDFYCDVCHQAYERDVYWYTSQGLTRHMKTHQ</sequence>
<dbReference type="EMBL" id="JH687866">
    <property type="protein sequence ID" value="EJD36292.1"/>
    <property type="molecule type" value="Genomic_DNA"/>
</dbReference>
<feature type="region of interest" description="Disordered" evidence="1">
    <location>
        <begin position="103"/>
        <end position="340"/>
    </location>
</feature>
<name>J0WSQ1_AURST</name>